<feature type="coiled-coil region" evidence="11">
    <location>
        <begin position="408"/>
        <end position="435"/>
    </location>
</feature>
<keyword evidence="9 10" id="KW-0456">Lyase</keyword>
<gene>
    <name evidence="15" type="ORF">BCR44DRAFT_154381</name>
</gene>
<keyword evidence="6" id="KW-0067">ATP-binding</keyword>
<dbReference type="FunFam" id="3.30.70.1230:FF:000030">
    <property type="entry name" value="Si:ch211-215j19.12"/>
    <property type="match status" value="1"/>
</dbReference>
<dbReference type="EMBL" id="MCFL01000003">
    <property type="protein sequence ID" value="ORZ40498.1"/>
    <property type="molecule type" value="Genomic_DNA"/>
</dbReference>
<feature type="compositionally biased region" description="Low complexity" evidence="12">
    <location>
        <begin position="339"/>
        <end position="362"/>
    </location>
</feature>
<dbReference type="FunFam" id="3.30.450.20:FF:000060">
    <property type="entry name" value="Sensor protein FixL"/>
    <property type="match status" value="1"/>
</dbReference>
<evidence type="ECO:0000256" key="12">
    <source>
        <dbReference type="SAM" id="MobiDB-lite"/>
    </source>
</evidence>
<proteinExistence type="inferred from homology"/>
<evidence type="ECO:0000256" key="10">
    <source>
        <dbReference type="RuleBase" id="RU000405"/>
    </source>
</evidence>
<dbReference type="Pfam" id="PF00989">
    <property type="entry name" value="PAS"/>
    <property type="match status" value="1"/>
</dbReference>
<keyword evidence="5" id="KW-0418">Kinase</keyword>
<dbReference type="GO" id="GO:0007168">
    <property type="term" value="P:receptor guanylyl cyclase signaling pathway"/>
    <property type="evidence" value="ECO:0007669"/>
    <property type="project" value="TreeGrafter"/>
</dbReference>
<evidence type="ECO:0000256" key="8">
    <source>
        <dbReference type="ARBA" id="ARBA00023136"/>
    </source>
</evidence>
<keyword evidence="8" id="KW-0472">Membrane</keyword>
<evidence type="ECO:0000313" key="16">
    <source>
        <dbReference type="Proteomes" id="UP000193411"/>
    </source>
</evidence>
<dbReference type="SUPFAM" id="SSF55785">
    <property type="entry name" value="PYP-like sensor domain (PAS domain)"/>
    <property type="match status" value="1"/>
</dbReference>
<feature type="region of interest" description="Disordered" evidence="12">
    <location>
        <begin position="327"/>
        <end position="367"/>
    </location>
</feature>
<dbReference type="GO" id="GO:0016301">
    <property type="term" value="F:kinase activity"/>
    <property type="evidence" value="ECO:0007669"/>
    <property type="project" value="UniProtKB-KW"/>
</dbReference>
<dbReference type="Gene3D" id="3.30.450.20">
    <property type="entry name" value="PAS domain"/>
    <property type="match status" value="1"/>
</dbReference>
<evidence type="ECO:0000259" key="13">
    <source>
        <dbReference type="PROSITE" id="PS50112"/>
    </source>
</evidence>
<comment type="subcellular location">
    <subcellularLocation>
        <location evidence="1">Membrane</location>
    </subcellularLocation>
</comment>
<keyword evidence="4" id="KW-0547">Nucleotide-binding</keyword>
<comment type="caution">
    <text evidence="15">The sequence shown here is derived from an EMBL/GenBank/DDBJ whole genome shotgun (WGS) entry which is preliminary data.</text>
</comment>
<evidence type="ECO:0000256" key="3">
    <source>
        <dbReference type="ARBA" id="ARBA00022692"/>
    </source>
</evidence>
<evidence type="ECO:0000256" key="11">
    <source>
        <dbReference type="SAM" id="Coils"/>
    </source>
</evidence>
<dbReference type="PANTHER" id="PTHR11920">
    <property type="entry name" value="GUANYLYL CYCLASE"/>
    <property type="match status" value="1"/>
</dbReference>
<feature type="coiled-coil region" evidence="11">
    <location>
        <begin position="34"/>
        <end position="89"/>
    </location>
</feature>
<dbReference type="STRING" id="765915.A0A1Y2I0V7"/>
<feature type="domain" description="PAS" evidence="13">
    <location>
        <begin position="482"/>
        <end position="552"/>
    </location>
</feature>
<dbReference type="NCBIfam" id="TIGR00229">
    <property type="entry name" value="sensory_box"/>
    <property type="match status" value="1"/>
</dbReference>
<keyword evidence="7" id="KW-1133">Transmembrane helix</keyword>
<evidence type="ECO:0000259" key="14">
    <source>
        <dbReference type="PROSITE" id="PS50125"/>
    </source>
</evidence>
<dbReference type="GO" id="GO:0004383">
    <property type="term" value="F:guanylate cyclase activity"/>
    <property type="evidence" value="ECO:0007669"/>
    <property type="project" value="TreeGrafter"/>
</dbReference>
<dbReference type="InterPro" id="IPR018297">
    <property type="entry name" value="A/G_cyclase_CS"/>
</dbReference>
<sequence length="890" mass="100868">MFQPEPDADDPIHSWRASMDEVMQRNYSQLRFDVERMETNISIAEGDIFRKEEEQFFIRADEMQVNDLLKRQADEVNRLEAAFKDLLRERALRKASKLAEKRMYKEAKTRYIKIKHQEKVKQTADAVIVASEQHRRRLDQLLQLVDSKHKRQREGMLVSQDRRVKSQRAILELEMRNMPQILRDEVMFDWESKLAHQRNADKLSFDQLRDTQQAELAHRKERFDLETKAMSEVADLHIEQLREMGEMEHKQKLDMIIQVDQVEIAREKVSVLKLTGMHHVELRKLKAAHKGQLATLIRQTKSMARARERKWKDAMGAEMLKSMDQANDAMSSEGGSNLGAISESASSASGISRQDSSSSFGSVDDDTEAEVRAAEEAVQKLMAEDYAKANAGWNAAQEQHKLMYARHKEDRRRLAQQHRDQLRQVESDIKNKYDELDLAHESQRRDLRKSHEATMAELVQFMHKEYLVSRSIRLADRKSLAERRVLVSILNTIADGVVSINPNGSINRFNLAAEKMFGYKAEEVIGENVKILTPVSHAVKHDGYLKHYMKTGQRKIIGTGRQDFARRKDGSEFPCFLNLSEVREEGSVVLFTGIIRDLEAKLAREERIHRTRQEKQLEMEALVSQLDAERFQTRKLIGQILPSTIADQLMNGEPVRPTKFNDVTVLYTDLVGFTQISSGLGALEVVDLLNQLYTAFDDVIGLYDVYKVETIGDAYMVASGVPKLNGNNHVAEIAKLALHLIKTIPTIKVPGRPDVQLKMRVGIHTGPIVAGVVGRKMPRYCLFGDTVTIANKMESNSVAGKVLVSDTTYRRLQTFDGYSFEPRGDVVIPGKGTVKTMFLNGLTGFNPDVLSGAYSKAAAVPKAAFEEIAVGPVPLPVSSDTFAQPQGVGM</sequence>
<dbReference type="GO" id="GO:0006355">
    <property type="term" value="P:regulation of DNA-templated transcription"/>
    <property type="evidence" value="ECO:0007669"/>
    <property type="project" value="InterPro"/>
</dbReference>
<evidence type="ECO:0000256" key="9">
    <source>
        <dbReference type="ARBA" id="ARBA00023239"/>
    </source>
</evidence>
<dbReference type="PROSITE" id="PS50112">
    <property type="entry name" value="PAS"/>
    <property type="match status" value="1"/>
</dbReference>
<dbReference type="InterPro" id="IPR000014">
    <property type="entry name" value="PAS"/>
</dbReference>
<dbReference type="PROSITE" id="PS50125">
    <property type="entry name" value="GUANYLATE_CYCLASE_2"/>
    <property type="match status" value="1"/>
</dbReference>
<feature type="domain" description="Guanylate cyclase" evidence="14">
    <location>
        <begin position="664"/>
        <end position="794"/>
    </location>
</feature>
<dbReference type="AlphaFoldDB" id="A0A1Y2I0V7"/>
<dbReference type="Pfam" id="PF00211">
    <property type="entry name" value="Guanylate_cyc"/>
    <property type="match status" value="1"/>
</dbReference>
<evidence type="ECO:0000313" key="15">
    <source>
        <dbReference type="EMBL" id="ORZ40498.1"/>
    </source>
</evidence>
<keyword evidence="16" id="KW-1185">Reference proteome</keyword>
<accession>A0A1Y2I0V7</accession>
<dbReference type="InterPro" id="IPR035965">
    <property type="entry name" value="PAS-like_dom_sf"/>
</dbReference>
<dbReference type="GO" id="GO:0001653">
    <property type="term" value="F:peptide receptor activity"/>
    <property type="evidence" value="ECO:0007669"/>
    <property type="project" value="TreeGrafter"/>
</dbReference>
<dbReference type="InterPro" id="IPR001054">
    <property type="entry name" value="A/G_cyclase"/>
</dbReference>
<dbReference type="Proteomes" id="UP000193411">
    <property type="component" value="Unassembled WGS sequence"/>
</dbReference>
<dbReference type="InterPro" id="IPR013767">
    <property type="entry name" value="PAS_fold"/>
</dbReference>
<dbReference type="Gene3D" id="3.30.70.1230">
    <property type="entry name" value="Nucleotide cyclase"/>
    <property type="match status" value="1"/>
</dbReference>
<keyword evidence="11" id="KW-0175">Coiled coil</keyword>
<evidence type="ECO:0000256" key="7">
    <source>
        <dbReference type="ARBA" id="ARBA00022989"/>
    </source>
</evidence>
<evidence type="ECO:0000256" key="4">
    <source>
        <dbReference type="ARBA" id="ARBA00022741"/>
    </source>
</evidence>
<dbReference type="PROSITE" id="PS00452">
    <property type="entry name" value="GUANYLATE_CYCLASE_1"/>
    <property type="match status" value="1"/>
</dbReference>
<dbReference type="PANTHER" id="PTHR11920:SF335">
    <property type="entry name" value="GUANYLATE CYCLASE"/>
    <property type="match status" value="1"/>
</dbReference>
<dbReference type="GO" id="GO:0005524">
    <property type="term" value="F:ATP binding"/>
    <property type="evidence" value="ECO:0007669"/>
    <property type="project" value="UniProtKB-KW"/>
</dbReference>
<protein>
    <submittedName>
        <fullName evidence="15">Adenylate and guanylate cyclase catalytic domain-domain-containing protein</fullName>
    </submittedName>
</protein>
<dbReference type="SMART" id="SM00044">
    <property type="entry name" value="CYCc"/>
    <property type="match status" value="1"/>
</dbReference>
<evidence type="ECO:0000256" key="2">
    <source>
        <dbReference type="ARBA" id="ARBA00022679"/>
    </source>
</evidence>
<dbReference type="InterPro" id="IPR029787">
    <property type="entry name" value="Nucleotide_cyclase"/>
</dbReference>
<evidence type="ECO:0000256" key="5">
    <source>
        <dbReference type="ARBA" id="ARBA00022777"/>
    </source>
</evidence>
<reference evidence="15 16" key="1">
    <citation type="submission" date="2016-07" db="EMBL/GenBank/DDBJ databases">
        <title>Pervasive Adenine N6-methylation of Active Genes in Fungi.</title>
        <authorList>
            <consortium name="DOE Joint Genome Institute"/>
            <person name="Mondo S.J."/>
            <person name="Dannebaum R.O."/>
            <person name="Kuo R.C."/>
            <person name="Labutti K."/>
            <person name="Haridas S."/>
            <person name="Kuo A."/>
            <person name="Salamov A."/>
            <person name="Ahrendt S.R."/>
            <person name="Lipzen A."/>
            <person name="Sullivan W."/>
            <person name="Andreopoulos W.B."/>
            <person name="Clum A."/>
            <person name="Lindquist E."/>
            <person name="Daum C."/>
            <person name="Ramamoorthy G.K."/>
            <person name="Gryganskyi A."/>
            <person name="Culley D."/>
            <person name="Magnuson J.K."/>
            <person name="James T.Y."/>
            <person name="O'Malley M.A."/>
            <person name="Stajich J.E."/>
            <person name="Spatafora J.W."/>
            <person name="Visel A."/>
            <person name="Grigoriev I.V."/>
        </authorList>
    </citation>
    <scope>NUCLEOTIDE SEQUENCE [LARGE SCALE GENOMIC DNA]</scope>
    <source>
        <strain evidence="15 16">PL171</strain>
    </source>
</reference>
<dbReference type="GO" id="GO:0005886">
    <property type="term" value="C:plasma membrane"/>
    <property type="evidence" value="ECO:0007669"/>
    <property type="project" value="TreeGrafter"/>
</dbReference>
<name>A0A1Y2I0V7_9FUNG</name>
<dbReference type="CDD" id="cd00130">
    <property type="entry name" value="PAS"/>
    <property type="match status" value="1"/>
</dbReference>
<comment type="similarity">
    <text evidence="10">Belongs to the adenylyl cyclase class-4/guanylyl cyclase family.</text>
</comment>
<dbReference type="SMART" id="SM00091">
    <property type="entry name" value="PAS"/>
    <property type="match status" value="1"/>
</dbReference>
<evidence type="ECO:0000256" key="1">
    <source>
        <dbReference type="ARBA" id="ARBA00004370"/>
    </source>
</evidence>
<keyword evidence="2" id="KW-0808">Transferase</keyword>
<keyword evidence="3" id="KW-0812">Transmembrane</keyword>
<dbReference type="InterPro" id="IPR050401">
    <property type="entry name" value="Cyclic_nucleotide_synthase"/>
</dbReference>
<dbReference type="CDD" id="cd07302">
    <property type="entry name" value="CHD"/>
    <property type="match status" value="1"/>
</dbReference>
<evidence type="ECO:0000256" key="6">
    <source>
        <dbReference type="ARBA" id="ARBA00022840"/>
    </source>
</evidence>
<dbReference type="GO" id="GO:0004016">
    <property type="term" value="F:adenylate cyclase activity"/>
    <property type="evidence" value="ECO:0007669"/>
    <property type="project" value="TreeGrafter"/>
</dbReference>
<dbReference type="GO" id="GO:0035556">
    <property type="term" value="P:intracellular signal transduction"/>
    <property type="evidence" value="ECO:0007669"/>
    <property type="project" value="InterPro"/>
</dbReference>
<organism evidence="15 16">
    <name type="scientific">Catenaria anguillulae PL171</name>
    <dbReference type="NCBI Taxonomy" id="765915"/>
    <lineage>
        <taxon>Eukaryota</taxon>
        <taxon>Fungi</taxon>
        <taxon>Fungi incertae sedis</taxon>
        <taxon>Blastocladiomycota</taxon>
        <taxon>Blastocladiomycetes</taxon>
        <taxon>Blastocladiales</taxon>
        <taxon>Catenariaceae</taxon>
        <taxon>Catenaria</taxon>
    </lineage>
</organism>
<dbReference type="OrthoDB" id="60033at2759"/>
<dbReference type="SUPFAM" id="SSF55073">
    <property type="entry name" value="Nucleotide cyclase"/>
    <property type="match status" value="1"/>
</dbReference>